<dbReference type="Gene3D" id="3.60.21.10">
    <property type="match status" value="1"/>
</dbReference>
<evidence type="ECO:0000313" key="2">
    <source>
        <dbReference type="EMBL" id="CAA6810009.1"/>
    </source>
</evidence>
<protein>
    <submittedName>
        <fullName evidence="2">Serine/threonine protein phosphatase</fullName>
    </submittedName>
</protein>
<proteinExistence type="predicted"/>
<dbReference type="AlphaFoldDB" id="A0A6S6SNF8"/>
<reference evidence="2" key="1">
    <citation type="submission" date="2020-01" db="EMBL/GenBank/DDBJ databases">
        <authorList>
            <person name="Meier V. D."/>
            <person name="Meier V D."/>
        </authorList>
    </citation>
    <scope>NUCLEOTIDE SEQUENCE</scope>
    <source>
        <strain evidence="2">HLG_WM_MAG_02</strain>
    </source>
</reference>
<dbReference type="GO" id="GO:0005737">
    <property type="term" value="C:cytoplasm"/>
    <property type="evidence" value="ECO:0007669"/>
    <property type="project" value="TreeGrafter"/>
</dbReference>
<dbReference type="PANTHER" id="PTHR42850:SF4">
    <property type="entry name" value="ZINC-DEPENDENT ENDOPOLYPHOSPHATASE"/>
    <property type="match status" value="1"/>
</dbReference>
<accession>A0A6S6SNF8</accession>
<dbReference type="EMBL" id="CACVAZ010000062">
    <property type="protein sequence ID" value="CAA6810009.1"/>
    <property type="molecule type" value="Genomic_DNA"/>
</dbReference>
<sequence length="309" mass="36378">MKRELLKNKFVIGDVHGCYHTLLKLIKQLPKDSELIFVGDLCDKGNYSKEVIEFVIENQWQVVKGNHDALMEKHLMEALAGKRDVPWSYDKRFGGLECIANYEEDKALAQKHVDWIAQLPLYLEFGDYFITHGFAMEFYEHKDNESHKSLLFTNRYIPKMPIKENKHKKINLFGHSVVDDVIIHEDFYALDTGCAYGRKLTALSLEDRSLYQEFMDSRDSNYSVRELTAKVFNVEEEPFEILKSLIINEKFPYFDYDIISNEILFCIVEKYGEKGKKELIKMVRREQVFPKQAKLILGEAYEIYERKVK</sequence>
<dbReference type="GO" id="GO:0016791">
    <property type="term" value="F:phosphatase activity"/>
    <property type="evidence" value="ECO:0007669"/>
    <property type="project" value="TreeGrafter"/>
</dbReference>
<evidence type="ECO:0000259" key="1">
    <source>
        <dbReference type="Pfam" id="PF00149"/>
    </source>
</evidence>
<dbReference type="PANTHER" id="PTHR42850">
    <property type="entry name" value="METALLOPHOSPHOESTERASE"/>
    <property type="match status" value="1"/>
</dbReference>
<organism evidence="2">
    <name type="scientific">uncultured Sulfurovum sp</name>
    <dbReference type="NCBI Taxonomy" id="269237"/>
    <lineage>
        <taxon>Bacteria</taxon>
        <taxon>Pseudomonadati</taxon>
        <taxon>Campylobacterota</taxon>
        <taxon>Epsilonproteobacteria</taxon>
        <taxon>Campylobacterales</taxon>
        <taxon>Sulfurovaceae</taxon>
        <taxon>Sulfurovum</taxon>
        <taxon>environmental samples</taxon>
    </lineage>
</organism>
<dbReference type="InterPro" id="IPR029052">
    <property type="entry name" value="Metallo-depent_PP-like"/>
</dbReference>
<dbReference type="InterPro" id="IPR050126">
    <property type="entry name" value="Ap4A_hydrolase"/>
</dbReference>
<dbReference type="Pfam" id="PF00149">
    <property type="entry name" value="Metallophos"/>
    <property type="match status" value="1"/>
</dbReference>
<dbReference type="GO" id="GO:0110154">
    <property type="term" value="P:RNA decapping"/>
    <property type="evidence" value="ECO:0007669"/>
    <property type="project" value="TreeGrafter"/>
</dbReference>
<feature type="domain" description="Calcineurin-like phosphoesterase" evidence="1">
    <location>
        <begin position="11"/>
        <end position="179"/>
    </location>
</feature>
<gene>
    <name evidence="2" type="ORF">HELGO_WM37856</name>
</gene>
<name>A0A6S6SNF8_9BACT</name>
<dbReference type="GO" id="GO:0008803">
    <property type="term" value="F:bis(5'-nucleosyl)-tetraphosphatase (symmetrical) activity"/>
    <property type="evidence" value="ECO:0007669"/>
    <property type="project" value="TreeGrafter"/>
</dbReference>
<dbReference type="InterPro" id="IPR004843">
    <property type="entry name" value="Calcineurin-like_PHP"/>
</dbReference>
<dbReference type="SUPFAM" id="SSF56300">
    <property type="entry name" value="Metallo-dependent phosphatases"/>
    <property type="match status" value="1"/>
</dbReference>